<name>A0AAV8V394_9RHOD</name>
<dbReference type="GO" id="GO:0006950">
    <property type="term" value="P:response to stress"/>
    <property type="evidence" value="ECO:0007669"/>
    <property type="project" value="UniProtKB-ARBA"/>
</dbReference>
<dbReference type="CDD" id="cd19438">
    <property type="entry name" value="lipocalin_Blc-like"/>
    <property type="match status" value="1"/>
</dbReference>
<protein>
    <recommendedName>
        <fullName evidence="3">Lipocalin/cytosolic fatty-acid binding domain-containing protein</fullName>
    </recommendedName>
</protein>
<evidence type="ECO:0000313" key="4">
    <source>
        <dbReference type="EMBL" id="KAJ8908117.1"/>
    </source>
</evidence>
<dbReference type="PIRSF" id="PIRSF036893">
    <property type="entry name" value="Lipocalin_ApoD"/>
    <property type="match status" value="1"/>
</dbReference>
<keyword evidence="5" id="KW-1185">Reference proteome</keyword>
<dbReference type="InterPro" id="IPR012674">
    <property type="entry name" value="Calycin"/>
</dbReference>
<sequence>MGGSTSKEELVPLEVVDHVDLEKYVGMWYEYGRYPNRFQAEDGENVTATYTLNEDETIKVVNEEFIEGKKKTINGKAWVHNKEESTSKLKVSFFWPFAGNYWVIQLGENYEYAVVGEPKRKYLWILSRTTEIPEEIVSSILTKLKEQGYDPEKVKMTKQVPPREEATNTA</sequence>
<dbReference type="AlphaFoldDB" id="A0AAV8V394"/>
<comment type="caution">
    <text evidence="4">The sequence shown here is derived from an EMBL/GenBank/DDBJ whole genome shotgun (WGS) entry which is preliminary data.</text>
</comment>
<dbReference type="Proteomes" id="UP001157974">
    <property type="component" value="Unassembled WGS sequence"/>
</dbReference>
<dbReference type="Gene3D" id="2.40.128.20">
    <property type="match status" value="1"/>
</dbReference>
<evidence type="ECO:0000313" key="5">
    <source>
        <dbReference type="Proteomes" id="UP001157974"/>
    </source>
</evidence>
<dbReference type="InterPro" id="IPR002446">
    <property type="entry name" value="Lipocalin_bac"/>
</dbReference>
<dbReference type="InterPro" id="IPR000566">
    <property type="entry name" value="Lipocln_cytosolic_FA-bd_dom"/>
</dbReference>
<evidence type="ECO:0000256" key="1">
    <source>
        <dbReference type="ARBA" id="ARBA00006889"/>
    </source>
</evidence>
<dbReference type="InterPro" id="IPR022271">
    <property type="entry name" value="Lipocalin_ApoD"/>
</dbReference>
<evidence type="ECO:0000256" key="2">
    <source>
        <dbReference type="PIRNR" id="PIRNR036893"/>
    </source>
</evidence>
<proteinExistence type="inferred from homology"/>
<dbReference type="PANTHER" id="PTHR10612">
    <property type="entry name" value="APOLIPOPROTEIN D"/>
    <property type="match status" value="1"/>
</dbReference>
<reference evidence="4 5" key="1">
    <citation type="journal article" date="2023" name="Nat. Commun.">
        <title>Origin of minicircular mitochondrial genomes in red algae.</title>
        <authorList>
            <person name="Lee Y."/>
            <person name="Cho C.H."/>
            <person name="Lee Y.M."/>
            <person name="Park S.I."/>
            <person name="Yang J.H."/>
            <person name="West J.A."/>
            <person name="Bhattacharya D."/>
            <person name="Yoon H.S."/>
        </authorList>
    </citation>
    <scope>NUCLEOTIDE SEQUENCE [LARGE SCALE GENOMIC DNA]</scope>
    <source>
        <strain evidence="4 5">CCMP1338</strain>
        <tissue evidence="4">Whole cell</tissue>
    </source>
</reference>
<dbReference type="Pfam" id="PF08212">
    <property type="entry name" value="Lipocalin_2"/>
    <property type="match status" value="1"/>
</dbReference>
<comment type="similarity">
    <text evidence="1 2">Belongs to the calycin superfamily. Lipocalin family.</text>
</comment>
<dbReference type="EMBL" id="JAMWBK010000002">
    <property type="protein sequence ID" value="KAJ8908117.1"/>
    <property type="molecule type" value="Genomic_DNA"/>
</dbReference>
<dbReference type="PRINTS" id="PR01171">
    <property type="entry name" value="BCTLIPOCALIN"/>
</dbReference>
<evidence type="ECO:0000259" key="3">
    <source>
        <dbReference type="Pfam" id="PF08212"/>
    </source>
</evidence>
<dbReference type="PANTHER" id="PTHR10612:SF34">
    <property type="entry name" value="APOLIPOPROTEIN D"/>
    <property type="match status" value="1"/>
</dbReference>
<gene>
    <name evidence="4" type="ORF">NDN08_008212</name>
</gene>
<organism evidence="4 5">
    <name type="scientific">Rhodosorus marinus</name>
    <dbReference type="NCBI Taxonomy" id="101924"/>
    <lineage>
        <taxon>Eukaryota</taxon>
        <taxon>Rhodophyta</taxon>
        <taxon>Stylonematophyceae</taxon>
        <taxon>Stylonematales</taxon>
        <taxon>Stylonemataceae</taxon>
        <taxon>Rhodosorus</taxon>
    </lineage>
</organism>
<accession>A0AAV8V394</accession>
<dbReference type="InterPro" id="IPR047202">
    <property type="entry name" value="Lipocalin_Blc-like_dom"/>
</dbReference>
<dbReference type="SUPFAM" id="SSF50814">
    <property type="entry name" value="Lipocalins"/>
    <property type="match status" value="1"/>
</dbReference>
<feature type="domain" description="Lipocalin/cytosolic fatty-acid binding" evidence="3">
    <location>
        <begin position="19"/>
        <end position="159"/>
    </location>
</feature>